<dbReference type="EMBL" id="NKHU02000364">
    <property type="protein sequence ID" value="RHZ43957.1"/>
    <property type="molecule type" value="Genomic_DNA"/>
</dbReference>
<comment type="caution">
    <text evidence="3">The sequence shown here is derived from an EMBL/GenBank/DDBJ whole genome shotgun (WGS) entry which is preliminary data.</text>
</comment>
<accession>A0A397FZS0</accession>
<protein>
    <submittedName>
        <fullName evidence="3">Uncharacterized protein</fullName>
    </submittedName>
</protein>
<sequence length="385" mass="43204">MERGAQDLLLDVTAQSPKRSLLQFHFLGLIRRLFCLDPTTSCLIFLSNDRTYTQEVRGQDGVFEHPFARDATFRSMRYTLGVLMVSWFAGLWTMVYFVPTALANPYSDGCSSALMISIDLIQTRAIVLQQLEQESGPVAAPFSHIEVIQGVEPDHPDDDNGDDGLPTESIDGIHRQNQEESSPSPAQASKEPRPACRFWCCYHCGEAYSERTFIHLDGFLNDPCTAITLPWELSNKRVSDARIVRDLDNHYKQREHFFGPPTPPYTPFESMSLALAQRRFSHLRPVATRIDLRALYDPFETREFSSAGLIAELSDSGSGNSLSGGSRSILIGYAEETVLEPPEARSTHDRESDHDVEVDDDDYGLASLFRSATSDIWISNDQISQ</sequence>
<dbReference type="OrthoDB" id="4776522at2759"/>
<dbReference type="VEuPathDB" id="FungiDB:CDV56_102330"/>
<evidence type="ECO:0000313" key="4">
    <source>
        <dbReference type="Proteomes" id="UP000215305"/>
    </source>
</evidence>
<dbReference type="GeneID" id="38124304"/>
<evidence type="ECO:0000313" key="3">
    <source>
        <dbReference type="EMBL" id="RHZ43957.1"/>
    </source>
</evidence>
<keyword evidence="4" id="KW-1185">Reference proteome</keyword>
<evidence type="ECO:0000256" key="1">
    <source>
        <dbReference type="SAM" id="MobiDB-lite"/>
    </source>
</evidence>
<proteinExistence type="predicted"/>
<feature type="transmembrane region" description="Helical" evidence="2">
    <location>
        <begin position="78"/>
        <end position="98"/>
    </location>
</feature>
<evidence type="ECO:0000256" key="2">
    <source>
        <dbReference type="SAM" id="Phobius"/>
    </source>
</evidence>
<dbReference type="STRING" id="41047.A0A397FZS0"/>
<organism evidence="3 4">
    <name type="scientific">Aspergillus thermomutatus</name>
    <name type="common">Neosartorya pseudofischeri</name>
    <dbReference type="NCBI Taxonomy" id="41047"/>
    <lineage>
        <taxon>Eukaryota</taxon>
        <taxon>Fungi</taxon>
        <taxon>Dikarya</taxon>
        <taxon>Ascomycota</taxon>
        <taxon>Pezizomycotina</taxon>
        <taxon>Eurotiomycetes</taxon>
        <taxon>Eurotiomycetidae</taxon>
        <taxon>Eurotiales</taxon>
        <taxon>Aspergillaceae</taxon>
        <taxon>Aspergillus</taxon>
        <taxon>Aspergillus subgen. Fumigati</taxon>
    </lineage>
</organism>
<name>A0A397FZS0_ASPTH</name>
<gene>
    <name evidence="3" type="ORF">CDV56_102330</name>
</gene>
<keyword evidence="2" id="KW-1133">Transmembrane helix</keyword>
<dbReference type="RefSeq" id="XP_026610089.1">
    <property type="nucleotide sequence ID" value="XM_026755949.1"/>
</dbReference>
<dbReference type="AlphaFoldDB" id="A0A397FZS0"/>
<keyword evidence="2" id="KW-0812">Transmembrane</keyword>
<keyword evidence="2" id="KW-0472">Membrane</keyword>
<reference evidence="3" key="1">
    <citation type="submission" date="2018-08" db="EMBL/GenBank/DDBJ databases">
        <title>Draft genome sequence of azole-resistant Aspergillus thermomutatus (Neosartorya pseudofischeri) strain HMR AF 39, isolated from a human nasal aspirate.</title>
        <authorList>
            <person name="Parent-Michaud M."/>
            <person name="Dufresne P.J."/>
            <person name="Fournier E."/>
            <person name="Martineau C."/>
            <person name="Moreira S."/>
            <person name="Perkins V."/>
            <person name="De Repentigny L."/>
            <person name="Dufresne S.F."/>
        </authorList>
    </citation>
    <scope>NUCLEOTIDE SEQUENCE [LARGE SCALE GENOMIC DNA]</scope>
    <source>
        <strain evidence="3">HMR AF 39</strain>
    </source>
</reference>
<feature type="region of interest" description="Disordered" evidence="1">
    <location>
        <begin position="150"/>
        <end position="170"/>
    </location>
</feature>
<dbReference type="Proteomes" id="UP000215305">
    <property type="component" value="Unassembled WGS sequence"/>
</dbReference>